<comment type="subcellular location">
    <subcellularLocation>
        <location evidence="1">Cell membrane</location>
        <topology evidence="1">Multi-pass membrane protein</topology>
    </subcellularLocation>
</comment>
<evidence type="ECO:0000259" key="7">
    <source>
        <dbReference type="Pfam" id="PF02687"/>
    </source>
</evidence>
<organism evidence="9 10">
    <name type="scientific">Ulvibacterium marinum</name>
    <dbReference type="NCBI Taxonomy" id="2419782"/>
    <lineage>
        <taxon>Bacteria</taxon>
        <taxon>Pseudomonadati</taxon>
        <taxon>Bacteroidota</taxon>
        <taxon>Flavobacteriia</taxon>
        <taxon>Flavobacteriales</taxon>
        <taxon>Flavobacteriaceae</taxon>
        <taxon>Ulvibacterium</taxon>
    </lineage>
</organism>
<feature type="transmembrane region" description="Helical" evidence="6">
    <location>
        <begin position="419"/>
        <end position="441"/>
    </location>
</feature>
<dbReference type="InterPro" id="IPR003838">
    <property type="entry name" value="ABC3_permease_C"/>
</dbReference>
<feature type="transmembrane region" description="Helical" evidence="6">
    <location>
        <begin position="754"/>
        <end position="774"/>
    </location>
</feature>
<keyword evidence="10" id="KW-1185">Reference proteome</keyword>
<keyword evidence="4 6" id="KW-1133">Transmembrane helix</keyword>
<proteinExistence type="predicted"/>
<dbReference type="PANTHER" id="PTHR30572">
    <property type="entry name" value="MEMBRANE COMPONENT OF TRANSPORTER-RELATED"/>
    <property type="match status" value="1"/>
</dbReference>
<dbReference type="InterPro" id="IPR050250">
    <property type="entry name" value="Macrolide_Exporter_MacB"/>
</dbReference>
<dbReference type="GO" id="GO:0022857">
    <property type="term" value="F:transmembrane transporter activity"/>
    <property type="evidence" value="ECO:0007669"/>
    <property type="project" value="TreeGrafter"/>
</dbReference>
<keyword evidence="3 6" id="KW-0812">Transmembrane</keyword>
<sequence>MLKNYFKIAWRNIHGNKVFSLLNITGMATGLLCSLLIFLWVSDELAIDRYHENSEKLYAVYERVFFDGKVDGYYYTPAHLYRELKLKLPEVEKASPTIFPIVKNFTNGSKIFKQTGNYISPDYFDMFSYKFIEGSPKTAMTGPNDIVISRKMAELFFGSAENAMGKAITYENFDKFQVSAVFEEAGPSTMERNDFYLHWDIFCKENTWTKDWTNNGPNTFIQLADHTDVGTVEPKIKNFLKDYNQNIGENFNIELYMQPYGDKYLHSNFENGRITGGKIENVRIFGLIAFFILLIACINFMNLASAGSLKRAKEIGIRKVLGAKKGGLVYQFLGESILLSLISTILALLLLALVLPVFNQLAEKELSLTNLSIFAWAGILGIALLTGLISGSYPAFMLSSFNVIGIFRKKTMTDHKSQWIRKGLVVFQFSLSIILICGMIITSKQIDYIQNKNLGFDRQNLLAFPLEGDLIGSFQTFKDRALKFSGVESLTATYESPLVIGGNTFEVIWQGKEENNMTLFTTFPASGDFLKTWGCEIIEGRDFKDRDSDTIEFILNETAVKVMGLKDPIGKPLSQWGMDGPIVGVVKDFHFKSMRQSIGPLVLRNTGNAGTAWLGTVLVKIDPHNVRQTIASLESLHRELNPAFPFQYNFTDQQYNELYKSENMFFILSRYFSILAIFISCLGLFGLVMFTAQQKVKEIGIRKVLGASVMGITTLLAKDFLKLVLLAIAIGSPIVWYLMDKWLTNYEYRIDMPFWAFGAAGILAIGIALLTLSFESIKAANANPVKSLRAE</sequence>
<feature type="transmembrane region" description="Helical" evidence="6">
    <location>
        <begin position="671"/>
        <end position="692"/>
    </location>
</feature>
<dbReference type="OrthoDB" id="5933722at2"/>
<feature type="transmembrane region" description="Helical" evidence="6">
    <location>
        <begin position="373"/>
        <end position="398"/>
    </location>
</feature>
<feature type="transmembrane region" description="Helical" evidence="6">
    <location>
        <begin position="720"/>
        <end position="739"/>
    </location>
</feature>
<evidence type="ECO:0000256" key="5">
    <source>
        <dbReference type="ARBA" id="ARBA00023136"/>
    </source>
</evidence>
<dbReference type="Pfam" id="PF02687">
    <property type="entry name" value="FtsX"/>
    <property type="match status" value="2"/>
</dbReference>
<dbReference type="Proteomes" id="UP000276603">
    <property type="component" value="Unassembled WGS sequence"/>
</dbReference>
<evidence type="ECO:0000313" key="9">
    <source>
        <dbReference type="EMBL" id="RKN78024.1"/>
    </source>
</evidence>
<keyword evidence="2" id="KW-1003">Cell membrane</keyword>
<evidence type="ECO:0000313" key="10">
    <source>
        <dbReference type="Proteomes" id="UP000276603"/>
    </source>
</evidence>
<feature type="domain" description="ABC3 transporter permease C-terminal" evidence="7">
    <location>
        <begin position="672"/>
        <end position="784"/>
    </location>
</feature>
<accession>A0A3B0C0S8</accession>
<evidence type="ECO:0000256" key="2">
    <source>
        <dbReference type="ARBA" id="ARBA00022475"/>
    </source>
</evidence>
<protein>
    <submittedName>
        <fullName evidence="9">ABC transporter permease</fullName>
    </submittedName>
</protein>
<feature type="transmembrane region" description="Helical" evidence="6">
    <location>
        <begin position="21"/>
        <end position="41"/>
    </location>
</feature>
<feature type="domain" description="ABC3 transporter permease C-terminal" evidence="7">
    <location>
        <begin position="287"/>
        <end position="402"/>
    </location>
</feature>
<keyword evidence="5 6" id="KW-0472">Membrane</keyword>
<name>A0A3B0C0S8_9FLAO</name>
<gene>
    <name evidence="9" type="ORF">D7Z94_22710</name>
</gene>
<dbReference type="AlphaFoldDB" id="A0A3B0C0S8"/>
<feature type="transmembrane region" description="Helical" evidence="6">
    <location>
        <begin position="284"/>
        <end position="307"/>
    </location>
</feature>
<reference evidence="9 10" key="1">
    <citation type="submission" date="2018-10" db="EMBL/GenBank/DDBJ databases">
        <title>Ulvibacterium marinum gen. nov., sp. nov., a novel marine bacterium of the family Flavobacteriaceae, isolated from a culture of the green alga Ulva prolifera.</title>
        <authorList>
            <person name="Zhang Z."/>
        </authorList>
    </citation>
    <scope>NUCLEOTIDE SEQUENCE [LARGE SCALE GENOMIC DNA]</scope>
    <source>
        <strain evidence="9 10">CCMM003</strain>
    </source>
</reference>
<dbReference type="PANTHER" id="PTHR30572:SF18">
    <property type="entry name" value="ABC-TYPE MACROLIDE FAMILY EXPORT SYSTEM PERMEASE COMPONENT 2"/>
    <property type="match status" value="1"/>
</dbReference>
<dbReference type="Pfam" id="PF12704">
    <property type="entry name" value="MacB_PCD"/>
    <property type="match status" value="1"/>
</dbReference>
<dbReference type="InterPro" id="IPR025857">
    <property type="entry name" value="MacB_PCD"/>
</dbReference>
<evidence type="ECO:0000256" key="1">
    <source>
        <dbReference type="ARBA" id="ARBA00004651"/>
    </source>
</evidence>
<feature type="domain" description="MacB-like periplasmic core" evidence="8">
    <location>
        <begin position="20"/>
        <end position="238"/>
    </location>
</feature>
<evidence type="ECO:0000259" key="8">
    <source>
        <dbReference type="Pfam" id="PF12704"/>
    </source>
</evidence>
<dbReference type="GO" id="GO:0005886">
    <property type="term" value="C:plasma membrane"/>
    <property type="evidence" value="ECO:0007669"/>
    <property type="project" value="UniProtKB-SubCell"/>
</dbReference>
<evidence type="ECO:0000256" key="6">
    <source>
        <dbReference type="SAM" id="Phobius"/>
    </source>
</evidence>
<evidence type="ECO:0000256" key="3">
    <source>
        <dbReference type="ARBA" id="ARBA00022692"/>
    </source>
</evidence>
<feature type="transmembrane region" description="Helical" evidence="6">
    <location>
        <begin position="328"/>
        <end position="353"/>
    </location>
</feature>
<evidence type="ECO:0000256" key="4">
    <source>
        <dbReference type="ARBA" id="ARBA00022989"/>
    </source>
</evidence>
<dbReference type="EMBL" id="RBCJ01000005">
    <property type="protein sequence ID" value="RKN78024.1"/>
    <property type="molecule type" value="Genomic_DNA"/>
</dbReference>
<comment type="caution">
    <text evidence="9">The sequence shown here is derived from an EMBL/GenBank/DDBJ whole genome shotgun (WGS) entry which is preliminary data.</text>
</comment>
<dbReference type="RefSeq" id="WP_120713921.1">
    <property type="nucleotide sequence ID" value="NZ_RBCJ01000005.1"/>
</dbReference>